<evidence type="ECO:0000256" key="3">
    <source>
        <dbReference type="ARBA" id="ARBA00023199"/>
    </source>
</evidence>
<dbReference type="InterPro" id="IPR001126">
    <property type="entry name" value="UmuC"/>
</dbReference>
<dbReference type="Proteomes" id="UP000002875">
    <property type="component" value="Chromosome"/>
</dbReference>
<dbReference type="Gene3D" id="3.40.1170.60">
    <property type="match status" value="1"/>
</dbReference>
<keyword evidence="5" id="KW-0742">SOS response</keyword>
<dbReference type="Pfam" id="PF00817">
    <property type="entry name" value="IMS"/>
    <property type="match status" value="1"/>
</dbReference>
<keyword evidence="4" id="KW-0234">DNA repair</keyword>
<dbReference type="Pfam" id="PF13438">
    <property type="entry name" value="DUF4113"/>
    <property type="match status" value="1"/>
</dbReference>
<dbReference type="InterPro" id="IPR043502">
    <property type="entry name" value="DNA/RNA_pol_sf"/>
</dbReference>
<dbReference type="CDD" id="cd01700">
    <property type="entry name" value="PolY_Pol_V_umuC"/>
    <property type="match status" value="1"/>
</dbReference>
<accession>A0ABM5N7E3</accession>
<evidence type="ECO:0000256" key="2">
    <source>
        <dbReference type="ARBA" id="ARBA00022763"/>
    </source>
</evidence>
<feature type="domain" description="UmuC" evidence="6">
    <location>
        <begin position="2"/>
        <end position="186"/>
    </location>
</feature>
<evidence type="ECO:0000313" key="7">
    <source>
        <dbReference type="EMBL" id="AFK05430.1"/>
    </source>
</evidence>
<dbReference type="InterPro" id="IPR017961">
    <property type="entry name" value="DNA_pol_Y-fam_little_finger"/>
</dbReference>
<evidence type="ECO:0000256" key="5">
    <source>
        <dbReference type="ARBA" id="ARBA00023236"/>
    </source>
</evidence>
<evidence type="ECO:0000259" key="6">
    <source>
        <dbReference type="PROSITE" id="PS50173"/>
    </source>
</evidence>
<dbReference type="Pfam" id="PF11799">
    <property type="entry name" value="IMS_C"/>
    <property type="match status" value="1"/>
</dbReference>
<dbReference type="InterPro" id="IPR025188">
    <property type="entry name" value="DUF4113"/>
</dbReference>
<comment type="similarity">
    <text evidence="1">Belongs to the DNA polymerase type-Y family.</text>
</comment>
<dbReference type="RefSeq" id="WP_015031118.1">
    <property type="nucleotide sequence ID" value="NC_018748.1"/>
</dbReference>
<reference evidence="7 8" key="1">
    <citation type="submission" date="2011-07" db="EMBL/GenBank/DDBJ databases">
        <title>The complete genome of chromosome of Emticicia oligotrophica DSM 17448.</title>
        <authorList>
            <consortium name="US DOE Joint Genome Institute (JGI-PGF)"/>
            <person name="Lucas S."/>
            <person name="Han J."/>
            <person name="Lapidus A."/>
            <person name="Bruce D."/>
            <person name="Goodwin L."/>
            <person name="Pitluck S."/>
            <person name="Peters L."/>
            <person name="Kyrpides N."/>
            <person name="Mavromatis K."/>
            <person name="Ivanova N."/>
            <person name="Ovchinnikova G."/>
            <person name="Teshima H."/>
            <person name="Detter J.C."/>
            <person name="Tapia R."/>
            <person name="Han C."/>
            <person name="Land M."/>
            <person name="Hauser L."/>
            <person name="Markowitz V."/>
            <person name="Cheng J.-F."/>
            <person name="Hugenholtz P."/>
            <person name="Woyke T."/>
            <person name="Wu D."/>
            <person name="Tindall B."/>
            <person name="Pomrenke H."/>
            <person name="Brambilla E."/>
            <person name="Klenk H.-P."/>
            <person name="Eisen J.A."/>
        </authorList>
    </citation>
    <scope>NUCLEOTIDE SEQUENCE [LARGE SCALE GENOMIC DNA]</scope>
    <source>
        <strain evidence="7 8">DSM 17448</strain>
    </source>
</reference>
<keyword evidence="2" id="KW-0227">DNA damage</keyword>
<keyword evidence="8" id="KW-1185">Reference proteome</keyword>
<gene>
    <name evidence="7" type="ordered locus">Emtol_4307</name>
</gene>
<dbReference type="PANTHER" id="PTHR11076:SF34">
    <property type="entry name" value="PROTEIN UMUC"/>
    <property type="match status" value="1"/>
</dbReference>
<dbReference type="InterPro" id="IPR050116">
    <property type="entry name" value="DNA_polymerase-Y"/>
</dbReference>
<evidence type="ECO:0000313" key="8">
    <source>
        <dbReference type="Proteomes" id="UP000002875"/>
    </source>
</evidence>
<dbReference type="InterPro" id="IPR043128">
    <property type="entry name" value="Rev_trsase/Diguanyl_cyclase"/>
</dbReference>
<evidence type="ECO:0000256" key="1">
    <source>
        <dbReference type="ARBA" id="ARBA00010945"/>
    </source>
</evidence>
<proteinExistence type="inferred from homology"/>
<dbReference type="PANTHER" id="PTHR11076">
    <property type="entry name" value="DNA REPAIR POLYMERASE UMUC / TRANSFERASE FAMILY MEMBER"/>
    <property type="match status" value="1"/>
</dbReference>
<sequence>MIALVDCNNFYASCERLFRPKLAEKPVIVLSNNDGCIIARSNEAKALGIGMGEPFFKVKELIERHDIAVFSSNYALYGDISDRVMKTLYEFAPQIEIYSIDEAFLDLSNLRHTDIFEYCQMIRAKVRQYTGIPVSIGIAPTKTLAKLANNYAKKHRKETGVCILDNDVDTQIALQMTKVEDIWGIGRQYTKFLMQNHINTAYDFLQLPQNWILKNLKIVGLRTQNELNGKPCISLTLNPEPKKSILSSRSFVKKISTIEPMKDAVACFAARCGEKLRQQGSCASLLHVYIQTNPFRPEEKQYFNSIVIQLAIPTSYTPSLIEAAHKALARIYKDGYRYKKASVMVSGIVPNNQLQANLFEEQLQTHRERTLVHKMDSLNKLMGRDKIKFAAQGNLWKYQPDDSKKYVSPANCYTTRIHEILTVDEKLHEKY</sequence>
<name>A0ABM5N7E3_EMTOG</name>
<dbReference type="EMBL" id="CP002961">
    <property type="protein sequence ID" value="AFK05430.1"/>
    <property type="molecule type" value="Genomic_DNA"/>
</dbReference>
<organism evidence="7 8">
    <name type="scientific">Emticicia oligotrophica (strain DSM 17448 / CIP 109782 / MTCC 6937 / GPTSA100-15)</name>
    <dbReference type="NCBI Taxonomy" id="929562"/>
    <lineage>
        <taxon>Bacteria</taxon>
        <taxon>Pseudomonadati</taxon>
        <taxon>Bacteroidota</taxon>
        <taxon>Cytophagia</taxon>
        <taxon>Cytophagales</taxon>
        <taxon>Leadbetterellaceae</taxon>
        <taxon>Emticicia</taxon>
    </lineage>
</organism>
<evidence type="ECO:0000256" key="4">
    <source>
        <dbReference type="ARBA" id="ARBA00023204"/>
    </source>
</evidence>
<protein>
    <submittedName>
        <fullName evidence="7">UMUC domain protein DNA-repair protein</fullName>
    </submittedName>
</protein>
<dbReference type="Gene3D" id="3.30.70.270">
    <property type="match status" value="1"/>
</dbReference>
<dbReference type="SUPFAM" id="SSF56672">
    <property type="entry name" value="DNA/RNA polymerases"/>
    <property type="match status" value="1"/>
</dbReference>
<keyword evidence="3" id="KW-0741">SOS mutagenesis</keyword>
<dbReference type="PROSITE" id="PS50173">
    <property type="entry name" value="UMUC"/>
    <property type="match status" value="1"/>
</dbReference>